<feature type="region of interest" description="Disordered" evidence="1">
    <location>
        <begin position="440"/>
        <end position="469"/>
    </location>
</feature>
<evidence type="ECO:0000313" key="3">
    <source>
        <dbReference type="Proteomes" id="UP000465622"/>
    </source>
</evidence>
<evidence type="ECO:0008006" key="4">
    <source>
        <dbReference type="Google" id="ProtNLM"/>
    </source>
</evidence>
<dbReference type="InterPro" id="IPR021145">
    <property type="entry name" value="Portal_protein_SPP1_Gp6-like"/>
</dbReference>
<organism evidence="2 3">
    <name type="scientific">Mycolicibacterium mageritense</name>
    <name type="common">Mycobacterium mageritense</name>
    <dbReference type="NCBI Taxonomy" id="53462"/>
    <lineage>
        <taxon>Bacteria</taxon>
        <taxon>Bacillati</taxon>
        <taxon>Actinomycetota</taxon>
        <taxon>Actinomycetes</taxon>
        <taxon>Mycobacteriales</taxon>
        <taxon>Mycobacteriaceae</taxon>
        <taxon>Mycolicibacterium</taxon>
    </lineage>
</organism>
<dbReference type="Proteomes" id="UP000465622">
    <property type="component" value="Chromosome"/>
</dbReference>
<dbReference type="RefSeq" id="WP_235684059.1">
    <property type="nucleotide sequence ID" value="NZ_AP022567.1"/>
</dbReference>
<dbReference type="Pfam" id="PF05133">
    <property type="entry name" value="SPP1_portal"/>
    <property type="match status" value="1"/>
</dbReference>
<feature type="compositionally biased region" description="Acidic residues" evidence="1">
    <location>
        <begin position="443"/>
        <end position="462"/>
    </location>
</feature>
<evidence type="ECO:0000313" key="2">
    <source>
        <dbReference type="EMBL" id="BBX35755.1"/>
    </source>
</evidence>
<gene>
    <name evidence="2" type="ORF">MMAGJ_50370</name>
</gene>
<keyword evidence="3" id="KW-1185">Reference proteome</keyword>
<protein>
    <recommendedName>
        <fullName evidence="4">Phage portal protein</fullName>
    </recommendedName>
</protein>
<accession>A0ABM7HYR0</accession>
<evidence type="ECO:0000256" key="1">
    <source>
        <dbReference type="SAM" id="MobiDB-lite"/>
    </source>
</evidence>
<dbReference type="EMBL" id="AP022567">
    <property type="protein sequence ID" value="BBX35755.1"/>
    <property type="molecule type" value="Genomic_DNA"/>
</dbReference>
<sequence>MTIPLVPIVAFDYLQKLLHKLDEPLARYSLLDTYYTGNQPLAFLSPESRTALGNRFGRMASNIPRLAVTALTERLQITGFSDKALWPEWLRNDMDLLSNVAHREALLFGDSYVMVWADALGRPTVTVESAKQVSCLFDPGTREITAAVKRWETEITTEAILYLPDRIVRYRANHTGATLGFEVVYEIPNPLGVVPVVNLRNSDRILDDYGASEIDDLMPLVDGLNKSLADMMITSEFVGRPRRWATGIELEEKPVVDSDGNPVLDNDGNPVVAAVNPIPEGNRAMIAENPEAKFGQLAAADLAGYEASVRVMLGQIMAVSTLPAHYVGVFTDNPASADALRASEASLTARAEARQEIFGRAWEKVARLMTAVLDGVDPDAVDDVVVFWSEAGTRSMAQEADAAVKLFEVGLLPRAFTLRKLGYSDEEILQIEAEIKYQNLIEDVPDDDEPNQENEPESETGDSENVQTG</sequence>
<name>A0ABM7HYR0_MYCME</name>
<proteinExistence type="predicted"/>
<reference evidence="2 3" key="1">
    <citation type="journal article" date="2019" name="Emerg. Microbes Infect.">
        <title>Comprehensive subspecies identification of 175 nontuberculous mycobacteria species based on 7547 genomic profiles.</title>
        <authorList>
            <person name="Matsumoto Y."/>
            <person name="Kinjo T."/>
            <person name="Motooka D."/>
            <person name="Nabeya D."/>
            <person name="Jung N."/>
            <person name="Uechi K."/>
            <person name="Horii T."/>
            <person name="Iida T."/>
            <person name="Fujita J."/>
            <person name="Nakamura S."/>
        </authorList>
    </citation>
    <scope>NUCLEOTIDE SEQUENCE [LARGE SCALE GENOMIC DNA]</scope>
    <source>
        <strain evidence="2 3">JCM 12375</strain>
    </source>
</reference>